<feature type="compositionally biased region" description="Low complexity" evidence="1">
    <location>
        <begin position="560"/>
        <end position="571"/>
    </location>
</feature>
<dbReference type="AlphaFoldDB" id="F8PPI0"/>
<name>F8PPI0_SERL3</name>
<dbReference type="Proteomes" id="UP000008063">
    <property type="component" value="Unassembled WGS sequence"/>
</dbReference>
<feature type="compositionally biased region" description="Polar residues" evidence="1">
    <location>
        <begin position="374"/>
        <end position="385"/>
    </location>
</feature>
<proteinExistence type="predicted"/>
<feature type="compositionally biased region" description="Polar residues" evidence="1">
    <location>
        <begin position="512"/>
        <end position="539"/>
    </location>
</feature>
<dbReference type="STRING" id="936435.F8PPI0"/>
<evidence type="ECO:0000313" key="3">
    <source>
        <dbReference type="Proteomes" id="UP000008063"/>
    </source>
</evidence>
<feature type="region of interest" description="Disordered" evidence="1">
    <location>
        <begin position="365"/>
        <end position="442"/>
    </location>
</feature>
<feature type="compositionally biased region" description="Low complexity" evidence="1">
    <location>
        <begin position="459"/>
        <end position="475"/>
    </location>
</feature>
<feature type="compositionally biased region" description="Basic and acidic residues" evidence="1">
    <location>
        <begin position="500"/>
        <end position="510"/>
    </location>
</feature>
<dbReference type="HOGENOM" id="CLU_493557_0_0_1"/>
<dbReference type="OMA" id="YITERPP"/>
<keyword evidence="3" id="KW-1185">Reference proteome</keyword>
<feature type="region of interest" description="Disordered" evidence="1">
    <location>
        <begin position="1"/>
        <end position="24"/>
    </location>
</feature>
<dbReference type="InParanoid" id="F8PPI0"/>
<gene>
    <name evidence="2" type="ORF">SERLA73DRAFT_71204</name>
</gene>
<dbReference type="OrthoDB" id="3263403at2759"/>
<feature type="compositionally biased region" description="Low complexity" evidence="1">
    <location>
        <begin position="249"/>
        <end position="261"/>
    </location>
</feature>
<feature type="compositionally biased region" description="Polar residues" evidence="1">
    <location>
        <begin position="427"/>
        <end position="442"/>
    </location>
</feature>
<protein>
    <submittedName>
        <fullName evidence="2">Uncharacterized protein</fullName>
    </submittedName>
</protein>
<feature type="compositionally biased region" description="Polar residues" evidence="1">
    <location>
        <begin position="581"/>
        <end position="594"/>
    </location>
</feature>
<feature type="region of interest" description="Disordered" evidence="1">
    <location>
        <begin position="455"/>
        <end position="609"/>
    </location>
</feature>
<accession>F8PPI0</accession>
<dbReference type="EMBL" id="GL945477">
    <property type="protein sequence ID" value="EGO02057.1"/>
    <property type="molecule type" value="Genomic_DNA"/>
</dbReference>
<feature type="region of interest" description="Disordered" evidence="1">
    <location>
        <begin position="249"/>
        <end position="301"/>
    </location>
</feature>
<evidence type="ECO:0000256" key="1">
    <source>
        <dbReference type="SAM" id="MobiDB-lite"/>
    </source>
</evidence>
<reference evidence="3" key="1">
    <citation type="journal article" date="2011" name="Science">
        <title>The plant cell wall-decomposing machinery underlies the functional diversity of forest fungi.</title>
        <authorList>
            <person name="Eastwood D.C."/>
            <person name="Floudas D."/>
            <person name="Binder M."/>
            <person name="Majcherczyk A."/>
            <person name="Schneider P."/>
            <person name="Aerts A."/>
            <person name="Asiegbu F.O."/>
            <person name="Baker S.E."/>
            <person name="Barry K."/>
            <person name="Bendiksby M."/>
            <person name="Blumentritt M."/>
            <person name="Coutinho P.M."/>
            <person name="Cullen D."/>
            <person name="de Vries R.P."/>
            <person name="Gathman A."/>
            <person name="Goodell B."/>
            <person name="Henrissat B."/>
            <person name="Ihrmark K."/>
            <person name="Kauserud H."/>
            <person name="Kohler A."/>
            <person name="LaButti K."/>
            <person name="Lapidus A."/>
            <person name="Lavin J.L."/>
            <person name="Lee Y.-H."/>
            <person name="Lindquist E."/>
            <person name="Lilly W."/>
            <person name="Lucas S."/>
            <person name="Morin E."/>
            <person name="Murat C."/>
            <person name="Oguiza J.A."/>
            <person name="Park J."/>
            <person name="Pisabarro A.G."/>
            <person name="Riley R."/>
            <person name="Rosling A."/>
            <person name="Salamov A."/>
            <person name="Schmidt O."/>
            <person name="Schmutz J."/>
            <person name="Skrede I."/>
            <person name="Stenlid J."/>
            <person name="Wiebenga A."/>
            <person name="Xie X."/>
            <person name="Kuees U."/>
            <person name="Hibbett D.S."/>
            <person name="Hoffmeister D."/>
            <person name="Hoegberg N."/>
            <person name="Martin F."/>
            <person name="Grigoriev I.V."/>
            <person name="Watkinson S.C."/>
        </authorList>
    </citation>
    <scope>NUCLEOTIDE SEQUENCE [LARGE SCALE GENOMIC DNA]</scope>
    <source>
        <strain evidence="3">strain S7.3</strain>
    </source>
</reference>
<evidence type="ECO:0000313" key="2">
    <source>
        <dbReference type="EMBL" id="EGO02057.1"/>
    </source>
</evidence>
<feature type="compositionally biased region" description="Polar residues" evidence="1">
    <location>
        <begin position="478"/>
        <end position="487"/>
    </location>
</feature>
<organism evidence="3">
    <name type="scientific">Serpula lacrymans var. lacrymans (strain S7.3)</name>
    <name type="common">Dry rot fungus</name>
    <dbReference type="NCBI Taxonomy" id="936435"/>
    <lineage>
        <taxon>Eukaryota</taxon>
        <taxon>Fungi</taxon>
        <taxon>Dikarya</taxon>
        <taxon>Basidiomycota</taxon>
        <taxon>Agaricomycotina</taxon>
        <taxon>Agaricomycetes</taxon>
        <taxon>Agaricomycetidae</taxon>
        <taxon>Boletales</taxon>
        <taxon>Coniophorineae</taxon>
        <taxon>Serpulaceae</taxon>
        <taxon>Serpula</taxon>
    </lineage>
</organism>
<sequence length="683" mass="74931">MATKTSNGMPKETNKIPGSSRLPVGHDRDVARANELHTHVVKLLSSTTNNCLSELGYYPNIQSDLRGALDRNHSLEANNTKLFEDNRRLAGVVAVQNDRLAFLDTPQSEQLQKVLEIKDKVCYLQADIGRKNQEYAKLDGAYRTLHADHQRLQINYAHLVKELQDARMDIARYRGVPANNVMMQPSQSNANHVPLRSGPSPWLNGPGMPPNQLHPLNVERLPERRTSLDGQMMGVGPTQNNMVRISSASTTPTHTSAPVHSLQQQRRVSDGLSRQRPPQSPDPYATGWRTMNGDAAGPPPRPLHQVPSMNIQTSNRPITSLHGPAHVQHTRPLEQYLSTAATSPHSHPTSPTTIQTPSEVYMATHNSHPDRSLDNASTPTSTQSLHFPMGPRIRIPTDQGSNHRLDGIASAPPVPSRTFQAPHISTPPMQSPSSYTRRPASGQSRMVGFVDLTIDDSSENPNAAPTNSSAASPAARTEGQSAQSLKRPSSVVGANPMHPVRNDANKRPRISDPTSRPHQQSPITGYHTPVSQASSSPNIRASEPAPPVMQEPTATHALLPSQSPDTSQPTSVHIEGPSDQAPVSSSDPQSPNTEENTERPIQDTHTPCTPPIEEAIHMIFMQDADEPEGKRCRLCDCRYAEKYITERPPAWMHAKMDDLIQHCATEHPAAWEHLQKCGEPAED</sequence>